<accession>A0AAJ6BJX8</accession>
<dbReference type="EMBL" id="CP119326">
    <property type="protein sequence ID" value="WEK39813.1"/>
    <property type="molecule type" value="Genomic_DNA"/>
</dbReference>
<dbReference type="AlphaFoldDB" id="A0AAJ6BJX8"/>
<sequence>MLSTCSSYPDTVADMLKVAQYRGWTRLKVVGDEAFRREVWVQARAMGLEVQGYRPRDRDRAAAGLPHGRAEMEARLRRASLVVRTLVMDPQAQQRLIAYAAEKAGLARSPDRESRHGRQREC</sequence>
<evidence type="ECO:0000313" key="3">
    <source>
        <dbReference type="Proteomes" id="UP001213664"/>
    </source>
</evidence>
<dbReference type="InterPro" id="IPR040677">
    <property type="entry name" value="LPD7"/>
</dbReference>
<gene>
    <name evidence="2" type="ORF">P0Y50_14955</name>
</gene>
<evidence type="ECO:0000259" key="1">
    <source>
        <dbReference type="Pfam" id="PF18821"/>
    </source>
</evidence>
<proteinExistence type="predicted"/>
<protein>
    <recommendedName>
        <fullName evidence="1">Large polyvalent protein-associated domain-containing protein</fullName>
    </recommendedName>
</protein>
<name>A0AAJ6BJX8_9CAUL</name>
<feature type="domain" description="Large polyvalent protein-associated" evidence="1">
    <location>
        <begin position="6"/>
        <end position="61"/>
    </location>
</feature>
<dbReference type="Pfam" id="PF18821">
    <property type="entry name" value="LPD7"/>
    <property type="match status" value="1"/>
</dbReference>
<reference evidence="2" key="1">
    <citation type="submission" date="2023-03" db="EMBL/GenBank/DDBJ databases">
        <title>Andean soil-derived lignocellulolytic bacterial consortium as a source of novel taxa and putative plastic-active enzymes.</title>
        <authorList>
            <person name="Diaz-Garcia L."/>
            <person name="Chuvochina M."/>
            <person name="Feuerriegel G."/>
            <person name="Bunk B."/>
            <person name="Sproer C."/>
            <person name="Streit W.R."/>
            <person name="Rodriguez L.M."/>
            <person name="Overmann J."/>
            <person name="Jimenez D.J."/>
        </authorList>
    </citation>
    <scope>NUCLEOTIDE SEQUENCE</scope>
    <source>
        <strain evidence="2">MAG 833</strain>
    </source>
</reference>
<organism evidence="2 3">
    <name type="scientific">Candidatus Brevundimonas colombiensis</name>
    <dbReference type="NCBI Taxonomy" id="3121376"/>
    <lineage>
        <taxon>Bacteria</taxon>
        <taxon>Pseudomonadati</taxon>
        <taxon>Pseudomonadota</taxon>
        <taxon>Alphaproteobacteria</taxon>
        <taxon>Caulobacterales</taxon>
        <taxon>Caulobacteraceae</taxon>
        <taxon>Brevundimonas</taxon>
    </lineage>
</organism>
<evidence type="ECO:0000313" key="2">
    <source>
        <dbReference type="EMBL" id="WEK39813.1"/>
    </source>
</evidence>
<dbReference type="Proteomes" id="UP001213664">
    <property type="component" value="Chromosome"/>
</dbReference>